<accession>A0A5D0R2K8</accession>
<keyword evidence="2" id="KW-1185">Reference proteome</keyword>
<reference evidence="1 2" key="1">
    <citation type="submission" date="2019-08" db="EMBL/GenBank/DDBJ databases">
        <title>Genomes of Antarctic Bizionia species.</title>
        <authorList>
            <person name="Bowman J.P."/>
        </authorList>
    </citation>
    <scope>NUCLEOTIDE SEQUENCE [LARGE SCALE GENOMIC DNA]</scope>
    <source>
        <strain evidence="1 2">APA-1</strain>
    </source>
</reference>
<dbReference type="PROSITE" id="PS51257">
    <property type="entry name" value="PROKAR_LIPOPROTEIN"/>
    <property type="match status" value="1"/>
</dbReference>
<sequence length="170" mass="20041">MKKGLFILFMTITFIACKSDKNNENFEVNKTNTELVLPNSDTENFEDSLIDYRDINESFLENYKVEKFGIQKTNDNLIGFVFKLNDDTLNETVLAYSMAILIYDRTLEKPQHFSFNPKIKEIGNSKFIIENKVLNNMTYFDSLDLYIYKRRDYKSSGKLGSFRIRDILFK</sequence>
<dbReference type="AlphaFoldDB" id="A0A5D0R2K8"/>
<evidence type="ECO:0008006" key="3">
    <source>
        <dbReference type="Google" id="ProtNLM"/>
    </source>
</evidence>
<organism evidence="1 2">
    <name type="scientific">Bizionia algoritergicola</name>
    <dbReference type="NCBI Taxonomy" id="291187"/>
    <lineage>
        <taxon>Bacteria</taxon>
        <taxon>Pseudomonadati</taxon>
        <taxon>Bacteroidota</taxon>
        <taxon>Flavobacteriia</taxon>
        <taxon>Flavobacteriales</taxon>
        <taxon>Flavobacteriaceae</taxon>
        <taxon>Bizionia</taxon>
    </lineage>
</organism>
<name>A0A5D0R2K8_9FLAO</name>
<protein>
    <recommendedName>
        <fullName evidence="3">Lipoprotein</fullName>
    </recommendedName>
</protein>
<evidence type="ECO:0000313" key="2">
    <source>
        <dbReference type="Proteomes" id="UP000324358"/>
    </source>
</evidence>
<dbReference type="RefSeq" id="WP_066254129.1">
    <property type="nucleotide sequence ID" value="NZ_VSKL01000001.1"/>
</dbReference>
<comment type="caution">
    <text evidence="1">The sequence shown here is derived from an EMBL/GenBank/DDBJ whole genome shotgun (WGS) entry which is preliminary data.</text>
</comment>
<gene>
    <name evidence="1" type="ORF">ES675_02785</name>
</gene>
<dbReference type="EMBL" id="VSKL01000001">
    <property type="protein sequence ID" value="TYB75076.1"/>
    <property type="molecule type" value="Genomic_DNA"/>
</dbReference>
<evidence type="ECO:0000313" key="1">
    <source>
        <dbReference type="EMBL" id="TYB75076.1"/>
    </source>
</evidence>
<proteinExistence type="predicted"/>
<dbReference type="Proteomes" id="UP000324358">
    <property type="component" value="Unassembled WGS sequence"/>
</dbReference>